<dbReference type="PANTHER" id="PTHR13581">
    <property type="entry name" value="MRG-BINDING PROTEIN"/>
    <property type="match status" value="1"/>
</dbReference>
<keyword evidence="4" id="KW-0156">Chromatin regulator</keyword>
<comment type="similarity">
    <text evidence="2">Belongs to the EAF7 family.</text>
</comment>
<comment type="subcellular location">
    <subcellularLocation>
        <location evidence="1">Nucleus</location>
    </subcellularLocation>
</comment>
<proteinExistence type="inferred from homology"/>
<dbReference type="AlphaFoldDB" id="A0A0J9XHL2"/>
<evidence type="ECO:0000256" key="5">
    <source>
        <dbReference type="ARBA" id="ARBA00023015"/>
    </source>
</evidence>
<evidence type="ECO:0000256" key="4">
    <source>
        <dbReference type="ARBA" id="ARBA00022853"/>
    </source>
</evidence>
<evidence type="ECO:0000256" key="2">
    <source>
        <dbReference type="ARBA" id="ARBA00007117"/>
    </source>
</evidence>
<sequence>MVETKTEREWTIEQETVLFKAICRYKPAGQHKHFRMLCIYQMVNNSNIQSSSPLTMHDIWNKLSTLYNLEGLDELEDSSSFMAEEENAKEPLYFGSLGGSLAKDGTYLRDFGLPWGEFGSLIEEKAVAGDSRESSPGYESDKSGDVPESQANSDESDAENAADADKGSEAESARNTPMESVKQSTNKRARTPVRKAAATATARTTRSTRQRTAAKKRKEASPTPEVTEESKGDNADEAKEEDTEQSEKEESPLPETTTTARNKRTRTQSKPATKAKPTPSRRSNRRK</sequence>
<keyword evidence="7" id="KW-0539">Nucleus</keyword>
<evidence type="ECO:0000256" key="9">
    <source>
        <dbReference type="SAM" id="MobiDB-lite"/>
    </source>
</evidence>
<accession>A0A0J9XHL2</accession>
<name>A0A0J9XHL2_GEOCN</name>
<feature type="compositionally biased region" description="Basic and acidic residues" evidence="9">
    <location>
        <begin position="163"/>
        <end position="172"/>
    </location>
</feature>
<dbReference type="EMBL" id="CCBN010000017">
    <property type="protein sequence ID" value="CDO56816.1"/>
    <property type="molecule type" value="Genomic_DNA"/>
</dbReference>
<evidence type="ECO:0000256" key="3">
    <source>
        <dbReference type="ARBA" id="ARBA00018502"/>
    </source>
</evidence>
<dbReference type="Pfam" id="PF07904">
    <property type="entry name" value="Eaf7"/>
    <property type="match status" value="1"/>
</dbReference>
<comment type="function">
    <text evidence="8">Component of the NuA4 histone acetyltransferase complex which is involved in transcriptional activation of selected genes principally by acetylation of nucleosomal histone H4 and H2A. The NuA4 complex is also involved in DNA repair.</text>
</comment>
<gene>
    <name evidence="10" type="ORF">BN980_GECA17s00505g</name>
</gene>
<dbReference type="STRING" id="1173061.A0A0J9XHL2"/>
<feature type="compositionally biased region" description="Polar residues" evidence="9">
    <location>
        <begin position="173"/>
        <end position="184"/>
    </location>
</feature>
<feature type="compositionally biased region" description="Basic and acidic residues" evidence="9">
    <location>
        <begin position="127"/>
        <end position="145"/>
    </location>
</feature>
<feature type="compositionally biased region" description="Low complexity" evidence="9">
    <location>
        <begin position="194"/>
        <end position="205"/>
    </location>
</feature>
<dbReference type="GO" id="GO:0035267">
    <property type="term" value="C:NuA4 histone acetyltransferase complex"/>
    <property type="evidence" value="ECO:0007669"/>
    <property type="project" value="TreeGrafter"/>
</dbReference>
<feature type="region of interest" description="Disordered" evidence="9">
    <location>
        <begin position="127"/>
        <end position="287"/>
    </location>
</feature>
<keyword evidence="11" id="KW-1185">Reference proteome</keyword>
<feature type="compositionally biased region" description="Basic and acidic residues" evidence="9">
    <location>
        <begin position="228"/>
        <end position="237"/>
    </location>
</feature>
<keyword evidence="5" id="KW-0805">Transcription regulation</keyword>
<reference evidence="10" key="1">
    <citation type="submission" date="2014-03" db="EMBL/GenBank/DDBJ databases">
        <authorList>
            <person name="Casaregola S."/>
        </authorList>
    </citation>
    <scope>NUCLEOTIDE SEQUENCE [LARGE SCALE GENOMIC DNA]</scope>
    <source>
        <strain evidence="10">CLIB 918</strain>
    </source>
</reference>
<dbReference type="GO" id="GO:0005634">
    <property type="term" value="C:nucleus"/>
    <property type="evidence" value="ECO:0007669"/>
    <property type="project" value="UniProtKB-SubCell"/>
</dbReference>
<dbReference type="OrthoDB" id="5595141at2759"/>
<organism evidence="10 11">
    <name type="scientific">Geotrichum candidum</name>
    <name type="common">Oospora lactis</name>
    <name type="synonym">Dipodascus geotrichum</name>
    <dbReference type="NCBI Taxonomy" id="1173061"/>
    <lineage>
        <taxon>Eukaryota</taxon>
        <taxon>Fungi</taxon>
        <taxon>Dikarya</taxon>
        <taxon>Ascomycota</taxon>
        <taxon>Saccharomycotina</taxon>
        <taxon>Dipodascomycetes</taxon>
        <taxon>Dipodascales</taxon>
        <taxon>Dipodascaceae</taxon>
        <taxon>Geotrichum</taxon>
    </lineage>
</organism>
<comment type="caution">
    <text evidence="10">The sequence shown here is derived from an EMBL/GenBank/DDBJ whole genome shotgun (WGS) entry which is preliminary data.</text>
</comment>
<evidence type="ECO:0000256" key="1">
    <source>
        <dbReference type="ARBA" id="ARBA00004123"/>
    </source>
</evidence>
<evidence type="ECO:0000313" key="11">
    <source>
        <dbReference type="Proteomes" id="UP000242525"/>
    </source>
</evidence>
<dbReference type="GO" id="GO:0006357">
    <property type="term" value="P:regulation of transcription by RNA polymerase II"/>
    <property type="evidence" value="ECO:0007669"/>
    <property type="project" value="TreeGrafter"/>
</dbReference>
<dbReference type="GO" id="GO:0006325">
    <property type="term" value="P:chromatin organization"/>
    <property type="evidence" value="ECO:0007669"/>
    <property type="project" value="UniProtKB-KW"/>
</dbReference>
<feature type="compositionally biased region" description="Basic residues" evidence="9">
    <location>
        <begin position="206"/>
        <end position="218"/>
    </location>
</feature>
<evidence type="ECO:0000313" key="10">
    <source>
        <dbReference type="EMBL" id="CDO56816.1"/>
    </source>
</evidence>
<dbReference type="InterPro" id="IPR012423">
    <property type="entry name" value="Eaf7/MRGBP"/>
</dbReference>
<evidence type="ECO:0000256" key="6">
    <source>
        <dbReference type="ARBA" id="ARBA00023163"/>
    </source>
</evidence>
<protein>
    <recommendedName>
        <fullName evidence="3">Chromatin modification-related protein EAF7</fullName>
    </recommendedName>
</protein>
<evidence type="ECO:0000256" key="7">
    <source>
        <dbReference type="ARBA" id="ARBA00023242"/>
    </source>
</evidence>
<keyword evidence="6" id="KW-0804">Transcription</keyword>
<dbReference type="PANTHER" id="PTHR13581:SF5">
    <property type="entry name" value="MRG_MORF4L-BINDING PROTEIN"/>
    <property type="match status" value="1"/>
</dbReference>
<evidence type="ECO:0000256" key="8">
    <source>
        <dbReference type="ARBA" id="ARBA00025178"/>
    </source>
</evidence>
<dbReference type="Proteomes" id="UP000242525">
    <property type="component" value="Unassembled WGS sequence"/>
</dbReference>